<dbReference type="Proteomes" id="UP000036947">
    <property type="component" value="Unassembled WGS sequence"/>
</dbReference>
<dbReference type="AlphaFoldDB" id="A0A0L0N3W6"/>
<dbReference type="OrthoDB" id="4485682at2759"/>
<accession>A0A0L0N3W6</accession>
<dbReference type="PANTHER" id="PTHR37535:SF4">
    <property type="entry name" value="FLUG DOMAIN-CONTAINING PROTEIN"/>
    <property type="match status" value="1"/>
</dbReference>
<comment type="caution">
    <text evidence="2">The sequence shown here is derived from an EMBL/GenBank/DDBJ whole genome shotgun (WGS) entry which is preliminary data.</text>
</comment>
<gene>
    <name evidence="2" type="ORF">TOPH_06522</name>
</gene>
<dbReference type="PANTHER" id="PTHR37535">
    <property type="entry name" value="FLUG DOMAIN PROTEIN"/>
    <property type="match status" value="1"/>
</dbReference>
<feature type="compositionally biased region" description="Acidic residues" evidence="1">
    <location>
        <begin position="234"/>
        <end position="254"/>
    </location>
</feature>
<dbReference type="EMBL" id="LFRF01000023">
    <property type="protein sequence ID" value="KND88772.1"/>
    <property type="molecule type" value="Genomic_DNA"/>
</dbReference>
<feature type="compositionally biased region" description="Basic and acidic residues" evidence="1">
    <location>
        <begin position="172"/>
        <end position="181"/>
    </location>
</feature>
<dbReference type="STRING" id="1163406.A0A0L0N3W6"/>
<sequence length="270" mass="31023">MAIHHDIKKALHSAARRRHRDTLLRKEAQNNSLGARGYHSMQKELNNTKFLQPLDADTTKANIYYIRRRFLRRKRTKKKTVNQYWRDFKMLYRRRNKGRVYINGTLKDKFKLDDQPKNKPVMGVDDHLLGLTQHWSRDRSVFPTEDDRLDLSTIMLFQAFTACRPVELVDGTKSRAGKDPMLDDPVVEDGTTAKSGAGHVSVLSNEARTANVRNGTCRPKTQTGEEEAARSDSESESEMESDDAPFDDADDDSDEPVRKHKALCYEDIVL</sequence>
<organism evidence="2 3">
    <name type="scientific">Tolypocladium ophioglossoides (strain CBS 100239)</name>
    <name type="common">Snaketongue truffleclub</name>
    <name type="synonym">Elaphocordyceps ophioglossoides</name>
    <dbReference type="NCBI Taxonomy" id="1163406"/>
    <lineage>
        <taxon>Eukaryota</taxon>
        <taxon>Fungi</taxon>
        <taxon>Dikarya</taxon>
        <taxon>Ascomycota</taxon>
        <taxon>Pezizomycotina</taxon>
        <taxon>Sordariomycetes</taxon>
        <taxon>Hypocreomycetidae</taxon>
        <taxon>Hypocreales</taxon>
        <taxon>Ophiocordycipitaceae</taxon>
        <taxon>Tolypocladium</taxon>
    </lineage>
</organism>
<keyword evidence="3" id="KW-1185">Reference proteome</keyword>
<evidence type="ECO:0000313" key="3">
    <source>
        <dbReference type="Proteomes" id="UP000036947"/>
    </source>
</evidence>
<protein>
    <submittedName>
        <fullName evidence="2">Uncharacterized protein</fullName>
    </submittedName>
</protein>
<feature type="compositionally biased region" description="Polar residues" evidence="1">
    <location>
        <begin position="202"/>
        <end position="222"/>
    </location>
</feature>
<name>A0A0L0N3W6_TOLOC</name>
<evidence type="ECO:0000313" key="2">
    <source>
        <dbReference type="EMBL" id="KND88772.1"/>
    </source>
</evidence>
<evidence type="ECO:0000256" key="1">
    <source>
        <dbReference type="SAM" id="MobiDB-lite"/>
    </source>
</evidence>
<proteinExistence type="predicted"/>
<feature type="region of interest" description="Disordered" evidence="1">
    <location>
        <begin position="172"/>
        <end position="258"/>
    </location>
</feature>
<reference evidence="2 3" key="1">
    <citation type="journal article" date="2015" name="BMC Genomics">
        <title>The genome of the truffle-parasite Tolypocladium ophioglossoides and the evolution of antifungal peptaibiotics.</title>
        <authorList>
            <person name="Quandt C.A."/>
            <person name="Bushley K.E."/>
            <person name="Spatafora J.W."/>
        </authorList>
    </citation>
    <scope>NUCLEOTIDE SEQUENCE [LARGE SCALE GENOMIC DNA]</scope>
    <source>
        <strain evidence="2 3">CBS 100239</strain>
    </source>
</reference>